<evidence type="ECO:0000256" key="9">
    <source>
        <dbReference type="SAM" id="MobiDB-lite"/>
    </source>
</evidence>
<dbReference type="PANTHER" id="PTHR14003">
    <property type="entry name" value="TRANSCRIPTIONAL REPRESSOR PROTEIN YY"/>
    <property type="match status" value="1"/>
</dbReference>
<evidence type="ECO:0000259" key="10">
    <source>
        <dbReference type="PROSITE" id="PS50157"/>
    </source>
</evidence>
<feature type="region of interest" description="Disordered" evidence="9">
    <location>
        <begin position="79"/>
        <end position="141"/>
    </location>
</feature>
<evidence type="ECO:0000313" key="12">
    <source>
        <dbReference type="Proteomes" id="UP000092993"/>
    </source>
</evidence>
<keyword evidence="2" id="KW-0479">Metal-binding</keyword>
<sequence length="303" mass="33710">MPPPSPISLPSIQDMYPDKYFNNMVVEHNYNDVSNTLHVDKTQPRRFHYDFRRRFLSRPESTETTSGTAENVTGVMHTRRGLPAPHHHDPPHIVQRSSTATTRSHVPAPLTPFTAGKYKDGPSEKSPPSTPDSDLVDDGKKHTCPLCQRTFNRPSSLSTHMNSHTGAQPFECLFPNCKRRFSVRSNMLRHYRTHDLPQTHPGPFFQSAVSSGPLPPDYHYTAEQLQLFFAVGSCPASTHHDVAGGSHIRPSVEISRPFGRASLQEASPETADGNHAQNGSFSARSCSQSSHTYSSFPLRPAFS</sequence>
<organism evidence="11 12">
    <name type="scientific">Grifola frondosa</name>
    <name type="common">Maitake</name>
    <name type="synonym">Polyporus frondosus</name>
    <dbReference type="NCBI Taxonomy" id="5627"/>
    <lineage>
        <taxon>Eukaryota</taxon>
        <taxon>Fungi</taxon>
        <taxon>Dikarya</taxon>
        <taxon>Basidiomycota</taxon>
        <taxon>Agaricomycotina</taxon>
        <taxon>Agaricomycetes</taxon>
        <taxon>Polyporales</taxon>
        <taxon>Grifolaceae</taxon>
        <taxon>Grifola</taxon>
    </lineage>
</organism>
<feature type="domain" description="C2H2-type" evidence="10">
    <location>
        <begin position="142"/>
        <end position="169"/>
    </location>
</feature>
<evidence type="ECO:0000256" key="4">
    <source>
        <dbReference type="ARBA" id="ARBA00022771"/>
    </source>
</evidence>
<dbReference type="SMART" id="SM00355">
    <property type="entry name" value="ZnF_C2H2"/>
    <property type="match status" value="2"/>
</dbReference>
<dbReference type="AlphaFoldDB" id="A0A1C7LMI4"/>
<gene>
    <name evidence="11" type="primary">rsv1</name>
    <name evidence="11" type="ORF">A0H81_14547</name>
</gene>
<dbReference type="PROSITE" id="PS50157">
    <property type="entry name" value="ZINC_FINGER_C2H2_2"/>
    <property type="match status" value="2"/>
</dbReference>
<accession>A0A1C7LMI4</accession>
<dbReference type="InterPro" id="IPR036236">
    <property type="entry name" value="Znf_C2H2_sf"/>
</dbReference>
<comment type="caution">
    <text evidence="11">The sequence shown here is derived from an EMBL/GenBank/DDBJ whole genome shotgun (WGS) entry which is preliminary data.</text>
</comment>
<evidence type="ECO:0000256" key="8">
    <source>
        <dbReference type="PROSITE-ProRule" id="PRU00042"/>
    </source>
</evidence>
<dbReference type="GO" id="GO:0000981">
    <property type="term" value="F:DNA-binding transcription factor activity, RNA polymerase II-specific"/>
    <property type="evidence" value="ECO:0007669"/>
    <property type="project" value="TreeGrafter"/>
</dbReference>
<dbReference type="OrthoDB" id="6077919at2759"/>
<dbReference type="Pfam" id="PF00096">
    <property type="entry name" value="zf-C2H2"/>
    <property type="match status" value="1"/>
</dbReference>
<dbReference type="GO" id="GO:0031519">
    <property type="term" value="C:PcG protein complex"/>
    <property type="evidence" value="ECO:0007669"/>
    <property type="project" value="TreeGrafter"/>
</dbReference>
<dbReference type="Gene3D" id="3.30.160.60">
    <property type="entry name" value="Classic Zinc Finger"/>
    <property type="match status" value="2"/>
</dbReference>
<reference evidence="11 12" key="1">
    <citation type="submission" date="2016-03" db="EMBL/GenBank/DDBJ databases">
        <title>Whole genome sequencing of Grifola frondosa 9006-11.</title>
        <authorList>
            <person name="Min B."/>
            <person name="Park H."/>
            <person name="Kim J.-G."/>
            <person name="Cho H."/>
            <person name="Oh Y.-L."/>
            <person name="Kong W.-S."/>
            <person name="Choi I.-G."/>
        </authorList>
    </citation>
    <scope>NUCLEOTIDE SEQUENCE [LARGE SCALE GENOMIC DNA]</scope>
    <source>
        <strain evidence="11 12">9006-11</strain>
    </source>
</reference>
<protein>
    <submittedName>
        <fullName evidence="11">Zinc finger protein rsv1</fullName>
    </submittedName>
</protein>
<feature type="compositionally biased region" description="Polar residues" evidence="9">
    <location>
        <begin position="95"/>
        <end position="104"/>
    </location>
</feature>
<proteinExistence type="predicted"/>
<dbReference type="GO" id="GO:0000978">
    <property type="term" value="F:RNA polymerase II cis-regulatory region sequence-specific DNA binding"/>
    <property type="evidence" value="ECO:0007669"/>
    <property type="project" value="TreeGrafter"/>
</dbReference>
<dbReference type="FunFam" id="3.30.160.60:FF:000045">
    <property type="entry name" value="ZFP69 zinc finger protein B"/>
    <property type="match status" value="1"/>
</dbReference>
<feature type="domain" description="C2H2-type" evidence="10">
    <location>
        <begin position="170"/>
        <end position="199"/>
    </location>
</feature>
<keyword evidence="6" id="KW-0238">DNA-binding</keyword>
<keyword evidence="7" id="KW-0539">Nucleus</keyword>
<dbReference type="Pfam" id="PF12874">
    <property type="entry name" value="zf-met"/>
    <property type="match status" value="1"/>
</dbReference>
<keyword evidence="12" id="KW-1185">Reference proteome</keyword>
<keyword evidence="3" id="KW-0677">Repeat</keyword>
<dbReference type="SUPFAM" id="SSF57667">
    <property type="entry name" value="beta-beta-alpha zinc fingers"/>
    <property type="match status" value="1"/>
</dbReference>
<dbReference type="Proteomes" id="UP000092993">
    <property type="component" value="Unassembled WGS sequence"/>
</dbReference>
<evidence type="ECO:0000256" key="1">
    <source>
        <dbReference type="ARBA" id="ARBA00004123"/>
    </source>
</evidence>
<name>A0A1C7LMI4_GRIFR</name>
<feature type="region of interest" description="Disordered" evidence="9">
    <location>
        <begin position="263"/>
        <end position="303"/>
    </location>
</feature>
<dbReference type="GO" id="GO:0000785">
    <property type="term" value="C:chromatin"/>
    <property type="evidence" value="ECO:0007669"/>
    <property type="project" value="TreeGrafter"/>
</dbReference>
<dbReference type="GO" id="GO:0008270">
    <property type="term" value="F:zinc ion binding"/>
    <property type="evidence" value="ECO:0007669"/>
    <property type="project" value="UniProtKB-KW"/>
</dbReference>
<dbReference type="InterPro" id="IPR013087">
    <property type="entry name" value="Znf_C2H2_type"/>
</dbReference>
<evidence type="ECO:0000256" key="7">
    <source>
        <dbReference type="ARBA" id="ARBA00023242"/>
    </source>
</evidence>
<dbReference type="PANTHER" id="PTHR14003:SF19">
    <property type="entry name" value="YY2 TRANSCRIPTION FACTOR"/>
    <property type="match status" value="1"/>
</dbReference>
<feature type="compositionally biased region" description="Polar residues" evidence="9">
    <location>
        <begin position="275"/>
        <end position="295"/>
    </location>
</feature>
<dbReference type="EMBL" id="LUGG01000044">
    <property type="protein sequence ID" value="OBZ65406.1"/>
    <property type="molecule type" value="Genomic_DNA"/>
</dbReference>
<evidence type="ECO:0000256" key="2">
    <source>
        <dbReference type="ARBA" id="ARBA00022723"/>
    </source>
</evidence>
<dbReference type="PROSITE" id="PS00028">
    <property type="entry name" value="ZINC_FINGER_C2H2_1"/>
    <property type="match status" value="2"/>
</dbReference>
<keyword evidence="4 8" id="KW-0863">Zinc-finger</keyword>
<keyword evidence="5" id="KW-0862">Zinc</keyword>
<evidence type="ECO:0000256" key="5">
    <source>
        <dbReference type="ARBA" id="ARBA00022833"/>
    </source>
</evidence>
<comment type="subcellular location">
    <subcellularLocation>
        <location evidence="1">Nucleus</location>
    </subcellularLocation>
</comment>
<dbReference type="GO" id="GO:0005667">
    <property type="term" value="C:transcription regulator complex"/>
    <property type="evidence" value="ECO:0007669"/>
    <property type="project" value="TreeGrafter"/>
</dbReference>
<evidence type="ECO:0000256" key="6">
    <source>
        <dbReference type="ARBA" id="ARBA00023125"/>
    </source>
</evidence>
<evidence type="ECO:0000313" key="11">
    <source>
        <dbReference type="EMBL" id="OBZ65406.1"/>
    </source>
</evidence>
<dbReference type="STRING" id="5627.A0A1C7LMI4"/>
<evidence type="ECO:0000256" key="3">
    <source>
        <dbReference type="ARBA" id="ARBA00022737"/>
    </source>
</evidence>